<feature type="transmembrane region" description="Helical" evidence="1">
    <location>
        <begin position="108"/>
        <end position="127"/>
    </location>
</feature>
<dbReference type="AlphaFoldDB" id="A0A0A9D3E3"/>
<evidence type="ECO:0000313" key="2">
    <source>
        <dbReference type="EMBL" id="JAD80150.1"/>
    </source>
</evidence>
<protein>
    <submittedName>
        <fullName evidence="2">Uncharacterized protein</fullName>
    </submittedName>
</protein>
<dbReference type="EMBL" id="GBRH01217745">
    <property type="protein sequence ID" value="JAD80150.1"/>
    <property type="molecule type" value="Transcribed_RNA"/>
</dbReference>
<evidence type="ECO:0000256" key="1">
    <source>
        <dbReference type="SAM" id="Phobius"/>
    </source>
</evidence>
<name>A0A0A9D3E3_ARUDO</name>
<feature type="transmembrane region" description="Helical" evidence="1">
    <location>
        <begin position="64"/>
        <end position="87"/>
    </location>
</feature>
<keyword evidence="1" id="KW-1133">Transmembrane helix</keyword>
<keyword evidence="1" id="KW-0472">Membrane</keyword>
<accession>A0A0A9D3E3</accession>
<organism evidence="2">
    <name type="scientific">Arundo donax</name>
    <name type="common">Giant reed</name>
    <name type="synonym">Donax arundinaceus</name>
    <dbReference type="NCBI Taxonomy" id="35708"/>
    <lineage>
        <taxon>Eukaryota</taxon>
        <taxon>Viridiplantae</taxon>
        <taxon>Streptophyta</taxon>
        <taxon>Embryophyta</taxon>
        <taxon>Tracheophyta</taxon>
        <taxon>Spermatophyta</taxon>
        <taxon>Magnoliopsida</taxon>
        <taxon>Liliopsida</taxon>
        <taxon>Poales</taxon>
        <taxon>Poaceae</taxon>
        <taxon>PACMAD clade</taxon>
        <taxon>Arundinoideae</taxon>
        <taxon>Arundineae</taxon>
        <taxon>Arundo</taxon>
    </lineage>
</organism>
<keyword evidence="1" id="KW-0812">Transmembrane</keyword>
<sequence length="144" mass="15796">MGGRGAPSIWGSRKSILRSATSICERMWSSVNLGLVELDSVERSALREASSAGDEALPVLENRFGLPAILGACGALDLEVAASFHFISSDKFFFSAYESCYHIGTVHGSAWLTIFMLHVVLALFNYYDAIYVALHINCYLTAFY</sequence>
<reference evidence="2" key="2">
    <citation type="journal article" date="2015" name="Data Brief">
        <title>Shoot transcriptome of the giant reed, Arundo donax.</title>
        <authorList>
            <person name="Barrero R.A."/>
            <person name="Guerrero F.D."/>
            <person name="Moolhuijzen P."/>
            <person name="Goolsby J.A."/>
            <person name="Tidwell J."/>
            <person name="Bellgard S.E."/>
            <person name="Bellgard M.I."/>
        </authorList>
    </citation>
    <scope>NUCLEOTIDE SEQUENCE</scope>
    <source>
        <tissue evidence="2">Shoot tissue taken approximately 20 cm above the soil surface</tissue>
    </source>
</reference>
<reference evidence="2" key="1">
    <citation type="submission" date="2014-09" db="EMBL/GenBank/DDBJ databases">
        <authorList>
            <person name="Magalhaes I.L.F."/>
            <person name="Oliveira U."/>
            <person name="Santos F.R."/>
            <person name="Vidigal T.H.D.A."/>
            <person name="Brescovit A.D."/>
            <person name="Santos A.J."/>
        </authorList>
    </citation>
    <scope>NUCLEOTIDE SEQUENCE</scope>
    <source>
        <tissue evidence="2">Shoot tissue taken approximately 20 cm above the soil surface</tissue>
    </source>
</reference>
<proteinExistence type="predicted"/>